<dbReference type="InterPro" id="IPR000352">
    <property type="entry name" value="Pep_chain_release_fac_I"/>
</dbReference>
<feature type="compositionally biased region" description="Basic residues" evidence="2">
    <location>
        <begin position="192"/>
        <end position="204"/>
    </location>
</feature>
<dbReference type="GeneID" id="91106665"/>
<dbReference type="KEGG" id="ker:91106665"/>
<dbReference type="PANTHER" id="PTHR11075">
    <property type="entry name" value="PEPTIDE CHAIN RELEASE FACTOR"/>
    <property type="match status" value="1"/>
</dbReference>
<dbReference type="SUPFAM" id="SSF75620">
    <property type="entry name" value="Release factor"/>
    <property type="match status" value="1"/>
</dbReference>
<evidence type="ECO:0000259" key="3">
    <source>
        <dbReference type="PROSITE" id="PS00745"/>
    </source>
</evidence>
<feature type="compositionally biased region" description="Basic and acidic residues" evidence="2">
    <location>
        <begin position="170"/>
        <end position="191"/>
    </location>
</feature>
<proteinExistence type="inferred from homology"/>
<dbReference type="EMBL" id="CP144091">
    <property type="protein sequence ID" value="WWD09736.1"/>
    <property type="molecule type" value="Genomic_DNA"/>
</dbReference>
<evidence type="ECO:0000256" key="1">
    <source>
        <dbReference type="ARBA" id="ARBA00010835"/>
    </source>
</evidence>
<evidence type="ECO:0000256" key="2">
    <source>
        <dbReference type="SAM" id="MobiDB-lite"/>
    </source>
</evidence>
<dbReference type="GO" id="GO:0070126">
    <property type="term" value="P:mitochondrial translational termination"/>
    <property type="evidence" value="ECO:0007669"/>
    <property type="project" value="TreeGrafter"/>
</dbReference>
<dbReference type="GO" id="GO:0004045">
    <property type="term" value="F:peptidyl-tRNA hydrolase activity"/>
    <property type="evidence" value="ECO:0007669"/>
    <property type="project" value="TreeGrafter"/>
</dbReference>
<dbReference type="AlphaFoldDB" id="A0AAX4KTM4"/>
<feature type="domain" description="Prokaryotic-type class I peptide chain release factors" evidence="3">
    <location>
        <begin position="79"/>
        <end position="95"/>
    </location>
</feature>
<keyword evidence="5" id="KW-1185">Reference proteome</keyword>
<dbReference type="PROSITE" id="PS00745">
    <property type="entry name" value="RF_PROK_I"/>
    <property type="match status" value="1"/>
</dbReference>
<organism evidence="4 5">
    <name type="scientific">Kwoniella europaea PYCC6329</name>
    <dbReference type="NCBI Taxonomy" id="1423913"/>
    <lineage>
        <taxon>Eukaryota</taxon>
        <taxon>Fungi</taxon>
        <taxon>Dikarya</taxon>
        <taxon>Basidiomycota</taxon>
        <taxon>Agaricomycotina</taxon>
        <taxon>Tremellomycetes</taxon>
        <taxon>Tremellales</taxon>
        <taxon>Cryptococcaceae</taxon>
        <taxon>Kwoniella</taxon>
    </lineage>
</organism>
<dbReference type="RefSeq" id="XP_066087703.1">
    <property type="nucleotide sequence ID" value="XM_066231606.1"/>
</dbReference>
<name>A0AAX4KTM4_9TREE</name>
<feature type="region of interest" description="Disordered" evidence="2">
    <location>
        <begin position="170"/>
        <end position="204"/>
    </location>
</feature>
<evidence type="ECO:0000313" key="4">
    <source>
        <dbReference type="EMBL" id="WWD09736.1"/>
    </source>
</evidence>
<dbReference type="PANTHER" id="PTHR11075:SF54">
    <property type="entry name" value="LARGE RIBOSOMAL SUBUNIT PROTEIN ML62"/>
    <property type="match status" value="1"/>
</dbReference>
<dbReference type="Gene3D" id="3.30.160.20">
    <property type="match status" value="1"/>
</dbReference>
<reference evidence="4 5" key="1">
    <citation type="submission" date="2024-01" db="EMBL/GenBank/DDBJ databases">
        <title>Comparative genomics of Cryptococcus and Kwoniella reveals pathogenesis evolution and contrasting modes of karyotype evolution via chromosome fusion or intercentromeric recombination.</title>
        <authorList>
            <person name="Coelho M.A."/>
            <person name="David-Palma M."/>
            <person name="Shea T."/>
            <person name="Bowers K."/>
            <person name="McGinley-Smith S."/>
            <person name="Mohammad A.W."/>
            <person name="Gnirke A."/>
            <person name="Yurkov A.M."/>
            <person name="Nowrousian M."/>
            <person name="Sun S."/>
            <person name="Cuomo C.A."/>
            <person name="Heitman J."/>
        </authorList>
    </citation>
    <scope>NUCLEOTIDE SEQUENCE [LARGE SCALE GENOMIC DNA]</scope>
    <source>
        <strain evidence="4 5">PYCC6329</strain>
    </source>
</reference>
<sequence length="204" mass="22483">MLIASLPKTLGIRSSHASVAQAPLRTVASSSVSFAKASPHLLVLPTLPKETDHAAAREWVDNFKLDDIPKDAYIISRSRSSGPGGQHVNKTESKVTLRCDLSKAKGSWLPGFVFQPLMRSPHYIPSPPTLLISSQTTRTASQNLTTALDILHRTIIQAAESVIINPTSHEQKAKVKGYIRKENEKRIEMKKRNSAKKASRRDVD</sequence>
<gene>
    <name evidence="4" type="ORF">V865_007864</name>
</gene>
<protein>
    <recommendedName>
        <fullName evidence="3">Prokaryotic-type class I peptide chain release factors domain-containing protein</fullName>
    </recommendedName>
</protein>
<evidence type="ECO:0000313" key="5">
    <source>
        <dbReference type="Proteomes" id="UP001358614"/>
    </source>
</evidence>
<dbReference type="InterPro" id="IPR045853">
    <property type="entry name" value="Pep_chain_release_fac_I_sf"/>
</dbReference>
<accession>A0AAX4KTM4</accession>
<dbReference type="Pfam" id="PF00472">
    <property type="entry name" value="RF-1"/>
    <property type="match status" value="1"/>
</dbReference>
<comment type="similarity">
    <text evidence="1">Belongs to the prokaryotic/mitochondrial release factor family.</text>
</comment>
<dbReference type="InterPro" id="IPR052104">
    <property type="entry name" value="Mito_Release_Factor_mL62"/>
</dbReference>
<dbReference type="Proteomes" id="UP001358614">
    <property type="component" value="Chromosome 3"/>
</dbReference>
<dbReference type="GO" id="GO:0016150">
    <property type="term" value="F:translation release factor activity, codon nonspecific"/>
    <property type="evidence" value="ECO:0007669"/>
    <property type="project" value="TreeGrafter"/>
</dbReference>
<dbReference type="GO" id="GO:0005762">
    <property type="term" value="C:mitochondrial large ribosomal subunit"/>
    <property type="evidence" value="ECO:0007669"/>
    <property type="project" value="TreeGrafter"/>
</dbReference>